<protein>
    <recommendedName>
        <fullName evidence="1">Retroviral polymerase SH3-like domain-containing protein</fullName>
    </recommendedName>
</protein>
<feature type="domain" description="Retroviral polymerase SH3-like" evidence="1">
    <location>
        <begin position="116"/>
        <end position="152"/>
    </location>
</feature>
<dbReference type="Gramene" id="Psat03G0450000-T1">
    <property type="protein sequence ID" value="KAI5429937.1"/>
    <property type="gene ID" value="KIW84_034500"/>
</dbReference>
<dbReference type="Pfam" id="PF25597">
    <property type="entry name" value="SH3_retrovirus"/>
    <property type="match status" value="1"/>
</dbReference>
<gene>
    <name evidence="2" type="ORF">KIW84_034500</name>
</gene>
<dbReference type="Proteomes" id="UP001058974">
    <property type="component" value="Chromosome 3"/>
</dbReference>
<accession>A0A9D5AZG8</accession>
<name>A0A9D5AZG8_PEA</name>
<sequence length="206" mass="24122">MLTPQFVESSTLLVEKSSIMFVDQKKFRETYVEKKGEGVWCTYCNKPRHTREKCWKLIGQPPNREWGLKRDLFRKGGHAHMARSTSEDSLEGWVHLNLSEVEKVRSLLSKLEKVSGYSSTKKGYKCYHPPSHKFFVSRDLTFHEQESYFVQTHLQGENVNKEYESLILPNLTLETESDSKNDETDVRYGKNLVYTRRKTIPESTHI</sequence>
<keyword evidence="3" id="KW-1185">Reference proteome</keyword>
<dbReference type="InterPro" id="IPR057670">
    <property type="entry name" value="SH3_retrovirus"/>
</dbReference>
<reference evidence="2 3" key="1">
    <citation type="journal article" date="2022" name="Nat. Genet.">
        <title>Improved pea reference genome and pan-genome highlight genomic features and evolutionary characteristics.</title>
        <authorList>
            <person name="Yang T."/>
            <person name="Liu R."/>
            <person name="Luo Y."/>
            <person name="Hu S."/>
            <person name="Wang D."/>
            <person name="Wang C."/>
            <person name="Pandey M.K."/>
            <person name="Ge S."/>
            <person name="Xu Q."/>
            <person name="Li N."/>
            <person name="Li G."/>
            <person name="Huang Y."/>
            <person name="Saxena R.K."/>
            <person name="Ji Y."/>
            <person name="Li M."/>
            <person name="Yan X."/>
            <person name="He Y."/>
            <person name="Liu Y."/>
            <person name="Wang X."/>
            <person name="Xiang C."/>
            <person name="Varshney R.K."/>
            <person name="Ding H."/>
            <person name="Gao S."/>
            <person name="Zong X."/>
        </authorList>
    </citation>
    <scope>NUCLEOTIDE SEQUENCE [LARGE SCALE GENOMIC DNA]</scope>
    <source>
        <strain evidence="2 3">cv. Zhongwan 6</strain>
    </source>
</reference>
<evidence type="ECO:0000313" key="2">
    <source>
        <dbReference type="EMBL" id="KAI5429937.1"/>
    </source>
</evidence>
<dbReference type="AlphaFoldDB" id="A0A9D5AZG8"/>
<evidence type="ECO:0000313" key="3">
    <source>
        <dbReference type="Proteomes" id="UP001058974"/>
    </source>
</evidence>
<dbReference type="EMBL" id="JAMSHJ010000003">
    <property type="protein sequence ID" value="KAI5429937.1"/>
    <property type="molecule type" value="Genomic_DNA"/>
</dbReference>
<evidence type="ECO:0000259" key="1">
    <source>
        <dbReference type="Pfam" id="PF25597"/>
    </source>
</evidence>
<organism evidence="2 3">
    <name type="scientific">Pisum sativum</name>
    <name type="common">Garden pea</name>
    <name type="synonym">Lathyrus oleraceus</name>
    <dbReference type="NCBI Taxonomy" id="3888"/>
    <lineage>
        <taxon>Eukaryota</taxon>
        <taxon>Viridiplantae</taxon>
        <taxon>Streptophyta</taxon>
        <taxon>Embryophyta</taxon>
        <taxon>Tracheophyta</taxon>
        <taxon>Spermatophyta</taxon>
        <taxon>Magnoliopsida</taxon>
        <taxon>eudicotyledons</taxon>
        <taxon>Gunneridae</taxon>
        <taxon>Pentapetalae</taxon>
        <taxon>rosids</taxon>
        <taxon>fabids</taxon>
        <taxon>Fabales</taxon>
        <taxon>Fabaceae</taxon>
        <taxon>Papilionoideae</taxon>
        <taxon>50 kb inversion clade</taxon>
        <taxon>NPAAA clade</taxon>
        <taxon>Hologalegina</taxon>
        <taxon>IRL clade</taxon>
        <taxon>Fabeae</taxon>
        <taxon>Lathyrus</taxon>
    </lineage>
</organism>
<proteinExistence type="predicted"/>
<comment type="caution">
    <text evidence="2">The sequence shown here is derived from an EMBL/GenBank/DDBJ whole genome shotgun (WGS) entry which is preliminary data.</text>
</comment>